<dbReference type="CDD" id="cd07765">
    <property type="entry name" value="KRAB_A-box"/>
    <property type="match status" value="1"/>
</dbReference>
<evidence type="ECO:0000256" key="1">
    <source>
        <dbReference type="ARBA" id="ARBA00004123"/>
    </source>
</evidence>
<evidence type="ECO:0000313" key="10">
    <source>
        <dbReference type="EMBL" id="KAK1327413.1"/>
    </source>
</evidence>
<dbReference type="EMBL" id="JAULJE010000031">
    <property type="protein sequence ID" value="KAK1327413.1"/>
    <property type="molecule type" value="Genomic_DNA"/>
</dbReference>
<evidence type="ECO:0000256" key="3">
    <source>
        <dbReference type="ARBA" id="ARBA00022737"/>
    </source>
</evidence>
<evidence type="ECO:0000256" key="2">
    <source>
        <dbReference type="ARBA" id="ARBA00022723"/>
    </source>
</evidence>
<keyword evidence="3" id="KW-0677">Repeat</keyword>
<dbReference type="PANTHER" id="PTHR24381:SF393">
    <property type="entry name" value="CHROMATIN-LINKED ADAPTOR FOR MSL PROTEINS, ISOFORM B"/>
    <property type="match status" value="1"/>
</dbReference>
<keyword evidence="5" id="KW-0862">Zinc</keyword>
<dbReference type="InterPro" id="IPR013087">
    <property type="entry name" value="Znf_C2H2_type"/>
</dbReference>
<organism evidence="10 11">
    <name type="scientific">Cnephaeus nilssonii</name>
    <name type="common">Northern bat</name>
    <name type="synonym">Eptesicus nilssonii</name>
    <dbReference type="NCBI Taxonomy" id="3371016"/>
    <lineage>
        <taxon>Eukaryota</taxon>
        <taxon>Metazoa</taxon>
        <taxon>Chordata</taxon>
        <taxon>Craniata</taxon>
        <taxon>Vertebrata</taxon>
        <taxon>Euteleostomi</taxon>
        <taxon>Mammalia</taxon>
        <taxon>Eutheria</taxon>
        <taxon>Laurasiatheria</taxon>
        <taxon>Chiroptera</taxon>
        <taxon>Yangochiroptera</taxon>
        <taxon>Vespertilionidae</taxon>
        <taxon>Cnephaeus</taxon>
    </lineage>
</organism>
<sequence>MLGERTNGRSHAWEQHGWFKCLSEIRERPALVSFFIALENLTPTTAAPEQGLTGFSPLVPDLYEVNYKCNICGKSFREIFNLIHHRSLNSFNNKVHTVEKLYECRDCRMSFNQSSIITAHQRVHTGENLRSVVNVGKLLPTIITSLSTGEFTLEKSHEHNDCGKSFTHRFTLILHHRVHIEVVIKNVVELSKQLDLEVEAEDVTELLASHGEELSAEDLTQLKQQFIEEEDTPTPEHRRLTSKELAGAFAMIEDALARFEAQDPNSDRYTKVARGVMDSLRSYKEIWEDKKKDMNFEDVAIAFSQEEWEILDEAQRRLYCDVMLEVFALVSFIGPWHKMDDMEAYSEHSVSVGDSQVRVSKTAAATQRTHLCKPCFSVLKDILHLTETQVAYYEKNVFFSDAV</sequence>
<gene>
    <name evidence="10" type="ORF">QTO34_014174</name>
</gene>
<dbReference type="PROSITE" id="PS50157">
    <property type="entry name" value="ZINC_FINGER_C2H2_2"/>
    <property type="match status" value="3"/>
</dbReference>
<evidence type="ECO:0000259" key="8">
    <source>
        <dbReference type="PROSITE" id="PS50157"/>
    </source>
</evidence>
<evidence type="ECO:0000256" key="5">
    <source>
        <dbReference type="ARBA" id="ARBA00022833"/>
    </source>
</evidence>
<dbReference type="Gene3D" id="3.30.160.60">
    <property type="entry name" value="Classic Zinc Finger"/>
    <property type="match status" value="3"/>
</dbReference>
<dbReference type="SUPFAM" id="SSF57667">
    <property type="entry name" value="beta-beta-alpha zinc fingers"/>
    <property type="match status" value="2"/>
</dbReference>
<dbReference type="InterPro" id="IPR036051">
    <property type="entry name" value="KRAB_dom_sf"/>
</dbReference>
<dbReference type="SUPFAM" id="SSF109640">
    <property type="entry name" value="KRAB domain (Kruppel-associated box)"/>
    <property type="match status" value="1"/>
</dbReference>
<dbReference type="PROSITE" id="PS50805">
    <property type="entry name" value="KRAB"/>
    <property type="match status" value="1"/>
</dbReference>
<dbReference type="Pfam" id="PF01352">
    <property type="entry name" value="KRAB"/>
    <property type="match status" value="1"/>
</dbReference>
<name>A0AA40HAB5_CNENI</name>
<keyword evidence="2" id="KW-0479">Metal-binding</keyword>
<dbReference type="InterPro" id="IPR036236">
    <property type="entry name" value="Znf_C2H2_sf"/>
</dbReference>
<dbReference type="GO" id="GO:0000977">
    <property type="term" value="F:RNA polymerase II transcription regulatory region sequence-specific DNA binding"/>
    <property type="evidence" value="ECO:0007669"/>
    <property type="project" value="TreeGrafter"/>
</dbReference>
<dbReference type="GO" id="GO:0008270">
    <property type="term" value="F:zinc ion binding"/>
    <property type="evidence" value="ECO:0007669"/>
    <property type="project" value="UniProtKB-KW"/>
</dbReference>
<feature type="domain" description="C2H2-type" evidence="8">
    <location>
        <begin position="67"/>
        <end position="101"/>
    </location>
</feature>
<dbReference type="PANTHER" id="PTHR24381">
    <property type="entry name" value="ZINC FINGER PROTEIN"/>
    <property type="match status" value="1"/>
</dbReference>
<dbReference type="SMART" id="SM00349">
    <property type="entry name" value="KRAB"/>
    <property type="match status" value="1"/>
</dbReference>
<dbReference type="Gene3D" id="6.10.140.140">
    <property type="match status" value="1"/>
</dbReference>
<reference evidence="10" key="1">
    <citation type="submission" date="2023-06" db="EMBL/GenBank/DDBJ databases">
        <title>Reference genome for the Northern bat (Eptesicus nilssonii), a most northern bat species.</title>
        <authorList>
            <person name="Laine V.N."/>
            <person name="Pulliainen A.T."/>
            <person name="Lilley T.M."/>
        </authorList>
    </citation>
    <scope>NUCLEOTIDE SEQUENCE</scope>
    <source>
        <strain evidence="10">BLF_Eptnil</strain>
        <tissue evidence="10">Kidney</tissue>
    </source>
</reference>
<keyword evidence="6" id="KW-0539">Nucleus</keyword>
<proteinExistence type="predicted"/>
<dbReference type="PROSITE" id="PS00028">
    <property type="entry name" value="ZINC_FINGER_C2H2_1"/>
    <property type="match status" value="1"/>
</dbReference>
<dbReference type="GO" id="GO:0005634">
    <property type="term" value="C:nucleus"/>
    <property type="evidence" value="ECO:0007669"/>
    <property type="project" value="UniProtKB-SubCell"/>
</dbReference>
<dbReference type="InterPro" id="IPR001909">
    <property type="entry name" value="KRAB"/>
</dbReference>
<dbReference type="GO" id="GO:0000981">
    <property type="term" value="F:DNA-binding transcription factor activity, RNA polymerase II-specific"/>
    <property type="evidence" value="ECO:0007669"/>
    <property type="project" value="TreeGrafter"/>
</dbReference>
<dbReference type="Pfam" id="PF00096">
    <property type="entry name" value="zf-C2H2"/>
    <property type="match status" value="1"/>
</dbReference>
<evidence type="ECO:0000259" key="9">
    <source>
        <dbReference type="PROSITE" id="PS50805"/>
    </source>
</evidence>
<dbReference type="SMART" id="SM00355">
    <property type="entry name" value="ZnF_C2H2"/>
    <property type="match status" value="3"/>
</dbReference>
<dbReference type="Proteomes" id="UP001177744">
    <property type="component" value="Unassembled WGS sequence"/>
</dbReference>
<evidence type="ECO:0000256" key="7">
    <source>
        <dbReference type="PROSITE-ProRule" id="PRU00042"/>
    </source>
</evidence>
<comment type="caution">
    <text evidence="10">The sequence shown here is derived from an EMBL/GenBank/DDBJ whole genome shotgun (WGS) entry which is preliminary data.</text>
</comment>
<dbReference type="FunFam" id="3.30.160.60:FF:000512">
    <property type="entry name" value="zinc finger protein 197 isoform X1"/>
    <property type="match status" value="1"/>
</dbReference>
<dbReference type="AlphaFoldDB" id="A0AA40HAB5"/>
<comment type="subcellular location">
    <subcellularLocation>
        <location evidence="1">Nucleus</location>
    </subcellularLocation>
</comment>
<feature type="domain" description="KRAB" evidence="9">
    <location>
        <begin position="294"/>
        <end position="365"/>
    </location>
</feature>
<accession>A0AA40HAB5</accession>
<feature type="domain" description="C2H2-type" evidence="8">
    <location>
        <begin position="157"/>
        <end position="179"/>
    </location>
</feature>
<keyword evidence="4 7" id="KW-0863">Zinc-finger</keyword>
<keyword evidence="11" id="KW-1185">Reference proteome</keyword>
<feature type="domain" description="C2H2-type" evidence="8">
    <location>
        <begin position="102"/>
        <end position="129"/>
    </location>
</feature>
<evidence type="ECO:0000313" key="11">
    <source>
        <dbReference type="Proteomes" id="UP001177744"/>
    </source>
</evidence>
<evidence type="ECO:0000256" key="6">
    <source>
        <dbReference type="ARBA" id="ARBA00023242"/>
    </source>
</evidence>
<evidence type="ECO:0000256" key="4">
    <source>
        <dbReference type="ARBA" id="ARBA00022771"/>
    </source>
</evidence>
<protein>
    <submittedName>
        <fullName evidence="10">Uncharacterized protein</fullName>
    </submittedName>
</protein>